<comment type="caution">
    <text evidence="1">The sequence shown here is derived from an EMBL/GenBank/DDBJ whole genome shotgun (WGS) entry which is preliminary data.</text>
</comment>
<evidence type="ECO:0008006" key="3">
    <source>
        <dbReference type="Google" id="ProtNLM"/>
    </source>
</evidence>
<dbReference type="STRING" id="927665.HMPREF1535_00218"/>
<proteinExistence type="predicted"/>
<dbReference type="AlphaFoldDB" id="A0A0F5JQ50"/>
<evidence type="ECO:0000313" key="2">
    <source>
        <dbReference type="Proteomes" id="UP000033047"/>
    </source>
</evidence>
<accession>A0A0F5JQ50</accession>
<evidence type="ECO:0000313" key="1">
    <source>
        <dbReference type="EMBL" id="KKB59946.1"/>
    </source>
</evidence>
<dbReference type="PATRIC" id="fig|927665.4.peg.220"/>
<reference evidence="1 2" key="1">
    <citation type="submission" date="2013-04" db="EMBL/GenBank/DDBJ databases">
        <title>The Genome Sequence of Parabacteroides goldsteinii DSM 19448.</title>
        <authorList>
            <consortium name="The Broad Institute Genomics Platform"/>
            <person name="Earl A."/>
            <person name="Ward D."/>
            <person name="Feldgarden M."/>
            <person name="Gevers D."/>
            <person name="Martens E."/>
            <person name="Sakamoto M."/>
            <person name="Benno Y."/>
            <person name="Song Y."/>
            <person name="Liu C."/>
            <person name="Lee J."/>
            <person name="Bolanos M."/>
            <person name="Vaisanen M.L."/>
            <person name="Finegold S.M."/>
            <person name="Walker B."/>
            <person name="Young S."/>
            <person name="Zeng Q."/>
            <person name="Gargeya S."/>
            <person name="Fitzgerald M."/>
            <person name="Haas B."/>
            <person name="Abouelleil A."/>
            <person name="Allen A.W."/>
            <person name="Alvarado L."/>
            <person name="Arachchi H.M."/>
            <person name="Berlin A.M."/>
            <person name="Chapman S.B."/>
            <person name="Gainer-Dewar J."/>
            <person name="Goldberg J."/>
            <person name="Griggs A."/>
            <person name="Gujja S."/>
            <person name="Hansen M."/>
            <person name="Howarth C."/>
            <person name="Imamovic A."/>
            <person name="Ireland A."/>
            <person name="Larimer J."/>
            <person name="McCowan C."/>
            <person name="Murphy C."/>
            <person name="Pearson M."/>
            <person name="Poon T.W."/>
            <person name="Priest M."/>
            <person name="Roberts A."/>
            <person name="Saif S."/>
            <person name="Shea T."/>
            <person name="Sisk P."/>
            <person name="Sykes S."/>
            <person name="Wortman J."/>
            <person name="Nusbaum C."/>
            <person name="Birren B."/>
        </authorList>
    </citation>
    <scope>NUCLEOTIDE SEQUENCE [LARGE SCALE GENOMIC DNA]</scope>
    <source>
        <strain evidence="1 2">DSM 19448</strain>
    </source>
</reference>
<dbReference type="Proteomes" id="UP000033047">
    <property type="component" value="Unassembled WGS sequence"/>
</dbReference>
<organism evidence="1 2">
    <name type="scientific">Parabacteroides goldsteinii DSM 19448 = WAL 12034</name>
    <dbReference type="NCBI Taxonomy" id="927665"/>
    <lineage>
        <taxon>Bacteria</taxon>
        <taxon>Pseudomonadati</taxon>
        <taxon>Bacteroidota</taxon>
        <taxon>Bacteroidia</taxon>
        <taxon>Bacteroidales</taxon>
        <taxon>Tannerellaceae</taxon>
        <taxon>Parabacteroides</taxon>
    </lineage>
</organism>
<gene>
    <name evidence="1" type="ORF">HMPREF1535_00218</name>
</gene>
<dbReference type="HOGENOM" id="CLU_159126_0_0_10"/>
<dbReference type="RefSeq" id="WP_046145049.1">
    <property type="nucleotide sequence ID" value="NZ_KQ033912.1"/>
</dbReference>
<protein>
    <recommendedName>
        <fullName evidence="3">ASCH domain-containing protein</fullName>
    </recommendedName>
</protein>
<name>A0A0F5JQ50_9BACT</name>
<sequence>MNVLTLSIKQKFFDEILAGNKTQEFREIRPNTSQKYVRYKVGDKEYKHFEEVPEDQEPEVVPVEYDAIKFLTGEYKGTRPFAIVEVKGAKVEILTDEDGNDIPYEVDGVEYVMAQIVYDLGKVLDKSNV</sequence>
<dbReference type="EMBL" id="AQHV01000001">
    <property type="protein sequence ID" value="KKB59946.1"/>
    <property type="molecule type" value="Genomic_DNA"/>
</dbReference>